<proteinExistence type="predicted"/>
<organism evidence="4 5">
    <name type="scientific">Bradyrhizobium uaiense</name>
    <dbReference type="NCBI Taxonomy" id="2594946"/>
    <lineage>
        <taxon>Bacteria</taxon>
        <taxon>Pseudomonadati</taxon>
        <taxon>Pseudomonadota</taxon>
        <taxon>Alphaproteobacteria</taxon>
        <taxon>Hyphomicrobiales</taxon>
        <taxon>Nitrobacteraceae</taxon>
        <taxon>Bradyrhizobium</taxon>
    </lineage>
</organism>
<protein>
    <submittedName>
        <fullName evidence="4">GNAT family N-acetyltransferase</fullName>
    </submittedName>
</protein>
<dbReference type="Gene3D" id="3.40.630.30">
    <property type="match status" value="1"/>
</dbReference>
<evidence type="ECO:0000313" key="5">
    <source>
        <dbReference type="Proteomes" id="UP000468531"/>
    </source>
</evidence>
<dbReference type="InterPro" id="IPR050832">
    <property type="entry name" value="Bact_Acetyltransf"/>
</dbReference>
<dbReference type="PANTHER" id="PTHR43877">
    <property type="entry name" value="AMINOALKYLPHOSPHONATE N-ACETYLTRANSFERASE-RELATED-RELATED"/>
    <property type="match status" value="1"/>
</dbReference>
<dbReference type="AlphaFoldDB" id="A0A6P1BV09"/>
<keyword evidence="1 4" id="KW-0808">Transferase</keyword>
<dbReference type="CDD" id="cd04301">
    <property type="entry name" value="NAT_SF"/>
    <property type="match status" value="1"/>
</dbReference>
<evidence type="ECO:0000313" key="4">
    <source>
        <dbReference type="EMBL" id="NEV02368.1"/>
    </source>
</evidence>
<dbReference type="Proteomes" id="UP000468531">
    <property type="component" value="Unassembled WGS sequence"/>
</dbReference>
<dbReference type="RefSeq" id="WP_163162435.1">
    <property type="nucleotide sequence ID" value="NZ_VKHP01000345.1"/>
</dbReference>
<comment type="caution">
    <text evidence="4">The sequence shown here is derived from an EMBL/GenBank/DDBJ whole genome shotgun (WGS) entry which is preliminary data.</text>
</comment>
<dbReference type="InterPro" id="IPR016181">
    <property type="entry name" value="Acyl_CoA_acyltransferase"/>
</dbReference>
<dbReference type="Pfam" id="PF00583">
    <property type="entry name" value="Acetyltransf_1"/>
    <property type="match status" value="1"/>
</dbReference>
<keyword evidence="2" id="KW-0012">Acyltransferase</keyword>
<accession>A0A6P1BV09</accession>
<name>A0A6P1BV09_9BRAD</name>
<dbReference type="EMBL" id="VKHP01000345">
    <property type="protein sequence ID" value="NEV02368.1"/>
    <property type="molecule type" value="Genomic_DNA"/>
</dbReference>
<dbReference type="InterPro" id="IPR000182">
    <property type="entry name" value="GNAT_dom"/>
</dbReference>
<dbReference type="SUPFAM" id="SSF55729">
    <property type="entry name" value="Acyl-CoA N-acyltransferases (Nat)"/>
    <property type="match status" value="1"/>
</dbReference>
<evidence type="ECO:0000259" key="3">
    <source>
        <dbReference type="PROSITE" id="PS51186"/>
    </source>
</evidence>
<dbReference type="PROSITE" id="PS51186">
    <property type="entry name" value="GNAT"/>
    <property type="match status" value="1"/>
</dbReference>
<reference evidence="4 5" key="1">
    <citation type="journal article" date="2020" name="Arch. Microbiol.">
        <title>Bradyrhizobium uaiense sp. nov., a new highly efficient cowpea symbiont.</title>
        <authorList>
            <person name="Cabral Michel D."/>
            <person name="Azarias Guimaraes A."/>
            <person name="Martins da Costa E."/>
            <person name="Soares de Carvalho T."/>
            <person name="Balsanelli E."/>
            <person name="Willems A."/>
            <person name="Maltempi de Souza E."/>
            <person name="de Souza Moreira F.M."/>
        </authorList>
    </citation>
    <scope>NUCLEOTIDE SEQUENCE [LARGE SCALE GENOMIC DNA]</scope>
    <source>
        <strain evidence="4 5">UFLA 03-164</strain>
    </source>
</reference>
<sequence length="152" mass="17790">MTPPVIRAARPDEYDEIARVWMESWVSTGLAEANDALLSNLRERVRHEIAQGWSLFVADDNGTLAGMLALHISGRYLDQLFVAPGYQGRSIGRHLLAFTREQMPDEIWLKCARGNEKAWRWYEREGFLYEEEKINPLNGLMMKYYRWKRVRG</sequence>
<evidence type="ECO:0000256" key="1">
    <source>
        <dbReference type="ARBA" id="ARBA00022679"/>
    </source>
</evidence>
<evidence type="ECO:0000256" key="2">
    <source>
        <dbReference type="ARBA" id="ARBA00023315"/>
    </source>
</evidence>
<gene>
    <name evidence="4" type="ORF">FNJ47_43345</name>
</gene>
<feature type="domain" description="N-acetyltransferase" evidence="3">
    <location>
        <begin position="4"/>
        <end position="147"/>
    </location>
</feature>
<keyword evidence="5" id="KW-1185">Reference proteome</keyword>
<dbReference type="GO" id="GO:0016747">
    <property type="term" value="F:acyltransferase activity, transferring groups other than amino-acyl groups"/>
    <property type="evidence" value="ECO:0007669"/>
    <property type="project" value="InterPro"/>
</dbReference>